<keyword evidence="3" id="KW-1185">Reference proteome</keyword>
<dbReference type="GO" id="GO:1990189">
    <property type="term" value="F:protein N-terminal-serine acetyltransferase activity"/>
    <property type="evidence" value="ECO:0007669"/>
    <property type="project" value="TreeGrafter"/>
</dbReference>
<dbReference type="Proteomes" id="UP000248326">
    <property type="component" value="Unassembled WGS sequence"/>
</dbReference>
<comment type="caution">
    <text evidence="2">The sequence shown here is derived from an EMBL/GenBank/DDBJ whole genome shotgun (WGS) entry which is preliminary data.</text>
</comment>
<dbReference type="Pfam" id="PF13302">
    <property type="entry name" value="Acetyltransf_3"/>
    <property type="match status" value="1"/>
</dbReference>
<dbReference type="PANTHER" id="PTHR43441:SF11">
    <property type="entry name" value="RIBOSOMAL-PROTEIN-SERINE ACETYLTRANSFERASE"/>
    <property type="match status" value="1"/>
</dbReference>
<dbReference type="EMBL" id="QJSX01000007">
    <property type="protein sequence ID" value="PYE53939.1"/>
    <property type="molecule type" value="Genomic_DNA"/>
</dbReference>
<dbReference type="PANTHER" id="PTHR43441">
    <property type="entry name" value="RIBOSOMAL-PROTEIN-SERINE ACETYLTRANSFERASE"/>
    <property type="match status" value="1"/>
</dbReference>
<dbReference type="GO" id="GO:0008999">
    <property type="term" value="F:protein-N-terminal-alanine acetyltransferase activity"/>
    <property type="evidence" value="ECO:0007669"/>
    <property type="project" value="TreeGrafter"/>
</dbReference>
<name>A0A318SBD1_9DEIO</name>
<dbReference type="InterPro" id="IPR000182">
    <property type="entry name" value="GNAT_dom"/>
</dbReference>
<gene>
    <name evidence="2" type="ORF">DES52_107197</name>
</gene>
<dbReference type="RefSeq" id="WP_245900913.1">
    <property type="nucleotide sequence ID" value="NZ_QJSX01000007.1"/>
</dbReference>
<evidence type="ECO:0000313" key="3">
    <source>
        <dbReference type="Proteomes" id="UP000248326"/>
    </source>
</evidence>
<evidence type="ECO:0000313" key="2">
    <source>
        <dbReference type="EMBL" id="PYE53939.1"/>
    </source>
</evidence>
<organism evidence="2 3">
    <name type="scientific">Deinococcus yavapaiensis KR-236</name>
    <dbReference type="NCBI Taxonomy" id="694435"/>
    <lineage>
        <taxon>Bacteria</taxon>
        <taxon>Thermotogati</taxon>
        <taxon>Deinococcota</taxon>
        <taxon>Deinococci</taxon>
        <taxon>Deinococcales</taxon>
        <taxon>Deinococcaceae</taxon>
        <taxon>Deinococcus</taxon>
    </lineage>
</organism>
<dbReference type="PROSITE" id="PS51186">
    <property type="entry name" value="GNAT"/>
    <property type="match status" value="1"/>
</dbReference>
<feature type="domain" description="N-acetyltransferase" evidence="1">
    <location>
        <begin position="15"/>
        <end position="180"/>
    </location>
</feature>
<dbReference type="CDD" id="cd04301">
    <property type="entry name" value="NAT_SF"/>
    <property type="match status" value="1"/>
</dbReference>
<protein>
    <submittedName>
        <fullName evidence="2">Aminoglycoside 6'-N-acetyltransferase</fullName>
    </submittedName>
</protein>
<dbReference type="AlphaFoldDB" id="A0A318SBD1"/>
<keyword evidence="2" id="KW-0808">Transferase</keyword>
<dbReference type="InterPro" id="IPR051908">
    <property type="entry name" value="Ribosomal_N-acetyltransferase"/>
</dbReference>
<reference evidence="2 3" key="1">
    <citation type="submission" date="2018-06" db="EMBL/GenBank/DDBJ databases">
        <title>Genomic Encyclopedia of Type Strains, Phase IV (KMG-IV): sequencing the most valuable type-strain genomes for metagenomic binning, comparative biology and taxonomic classification.</title>
        <authorList>
            <person name="Goeker M."/>
        </authorList>
    </citation>
    <scope>NUCLEOTIDE SEQUENCE [LARGE SCALE GENOMIC DNA]</scope>
    <source>
        <strain evidence="2 3">DSM 18048</strain>
    </source>
</reference>
<dbReference type="Gene3D" id="3.40.630.30">
    <property type="match status" value="1"/>
</dbReference>
<dbReference type="SUPFAM" id="SSF55729">
    <property type="entry name" value="Acyl-CoA N-acyltransferases (Nat)"/>
    <property type="match status" value="1"/>
</dbReference>
<proteinExistence type="predicted"/>
<dbReference type="InterPro" id="IPR016181">
    <property type="entry name" value="Acyl_CoA_acyltransferase"/>
</dbReference>
<evidence type="ECO:0000259" key="1">
    <source>
        <dbReference type="PROSITE" id="PS51186"/>
    </source>
</evidence>
<accession>A0A318SBD1</accession>
<sequence>MSKPTLLLPLQTDRLTLRLPRPADDQDLLAYYSRADVAQYLLEEPWTPNDAEEQLAKRLTRVGLDSEVGALALVWEHAGRVIGDVSLWLTKGRGDVAEIGWVMHPDFSGKGLATEAVRAVLTAAFDVYGLHRVAAQMDARNAASARLCERLGMQREAHLRQDWWSKGEWTDTLIYGMLASDRVEKSLK</sequence>
<dbReference type="GO" id="GO:0005737">
    <property type="term" value="C:cytoplasm"/>
    <property type="evidence" value="ECO:0007669"/>
    <property type="project" value="TreeGrafter"/>
</dbReference>